<dbReference type="InterPro" id="IPR005828">
    <property type="entry name" value="MFS_sugar_transport-like"/>
</dbReference>
<sequence>MASLESCTNNMVIMVRCLVFTHIDKQRIPSEDLFNSVVSGMFALGAIPGSILATPIMKKGRRLTLIMASLITVLGSTLVIIFNIWSLFFGRFEMGVAVGNYYSVCPLYISEMSFPSISGSLGSLNQMSLSTGLRISFGLAYILPYSHEPETLTTGLWKVVVTCILIIFDFFKICVVHTQILFETFHTIKKPHSI</sequence>
<accession>A0AAD1UDS9</accession>
<keyword evidence="3 5" id="KW-1133">Transmembrane helix</keyword>
<dbReference type="PANTHER" id="PTHR48021:SF1">
    <property type="entry name" value="GH07001P-RELATED"/>
    <property type="match status" value="1"/>
</dbReference>
<dbReference type="PANTHER" id="PTHR48021">
    <property type="match status" value="1"/>
</dbReference>
<keyword evidence="4 5" id="KW-0472">Membrane</keyword>
<reference evidence="7" key="1">
    <citation type="submission" date="2023-07" db="EMBL/GenBank/DDBJ databases">
        <authorList>
            <consortium name="AG Swart"/>
            <person name="Singh M."/>
            <person name="Singh A."/>
            <person name="Seah K."/>
            <person name="Emmerich C."/>
        </authorList>
    </citation>
    <scope>NUCLEOTIDE SEQUENCE</scope>
    <source>
        <strain evidence="7">DP1</strain>
    </source>
</reference>
<dbReference type="Proteomes" id="UP001295684">
    <property type="component" value="Unassembled WGS sequence"/>
</dbReference>
<dbReference type="InterPro" id="IPR050549">
    <property type="entry name" value="MFS_Trehalose_Transporter"/>
</dbReference>
<feature type="domain" description="Major facilitator superfamily (MFS) profile" evidence="6">
    <location>
        <begin position="1"/>
        <end position="194"/>
    </location>
</feature>
<dbReference type="Pfam" id="PF00083">
    <property type="entry name" value="Sugar_tr"/>
    <property type="match status" value="1"/>
</dbReference>
<keyword evidence="8" id="KW-1185">Reference proteome</keyword>
<evidence type="ECO:0000256" key="5">
    <source>
        <dbReference type="SAM" id="Phobius"/>
    </source>
</evidence>
<protein>
    <recommendedName>
        <fullName evidence="6">Major facilitator superfamily (MFS) profile domain-containing protein</fullName>
    </recommendedName>
</protein>
<dbReference type="AlphaFoldDB" id="A0AAD1UDS9"/>
<feature type="transmembrane region" description="Helical" evidence="5">
    <location>
        <begin position="159"/>
        <end position="182"/>
    </location>
</feature>
<proteinExistence type="predicted"/>
<dbReference type="SUPFAM" id="SSF103473">
    <property type="entry name" value="MFS general substrate transporter"/>
    <property type="match status" value="1"/>
</dbReference>
<evidence type="ECO:0000256" key="3">
    <source>
        <dbReference type="ARBA" id="ARBA00022989"/>
    </source>
</evidence>
<evidence type="ECO:0000256" key="1">
    <source>
        <dbReference type="ARBA" id="ARBA00004141"/>
    </source>
</evidence>
<evidence type="ECO:0000259" key="6">
    <source>
        <dbReference type="PROSITE" id="PS50850"/>
    </source>
</evidence>
<feature type="transmembrane region" description="Helical" evidence="5">
    <location>
        <begin position="33"/>
        <end position="53"/>
    </location>
</feature>
<dbReference type="EMBL" id="CAMPGE010008473">
    <property type="protein sequence ID" value="CAI2367371.1"/>
    <property type="molecule type" value="Genomic_DNA"/>
</dbReference>
<organism evidence="7 8">
    <name type="scientific">Euplotes crassus</name>
    <dbReference type="NCBI Taxonomy" id="5936"/>
    <lineage>
        <taxon>Eukaryota</taxon>
        <taxon>Sar</taxon>
        <taxon>Alveolata</taxon>
        <taxon>Ciliophora</taxon>
        <taxon>Intramacronucleata</taxon>
        <taxon>Spirotrichea</taxon>
        <taxon>Hypotrichia</taxon>
        <taxon>Euplotida</taxon>
        <taxon>Euplotidae</taxon>
        <taxon>Moneuplotes</taxon>
    </lineage>
</organism>
<dbReference type="GO" id="GO:0022857">
    <property type="term" value="F:transmembrane transporter activity"/>
    <property type="evidence" value="ECO:0007669"/>
    <property type="project" value="InterPro"/>
</dbReference>
<gene>
    <name evidence="7" type="ORF">ECRASSUSDP1_LOCUS8653</name>
</gene>
<evidence type="ECO:0000313" key="8">
    <source>
        <dbReference type="Proteomes" id="UP001295684"/>
    </source>
</evidence>
<keyword evidence="2 5" id="KW-0812">Transmembrane</keyword>
<comment type="subcellular location">
    <subcellularLocation>
        <location evidence="1">Membrane</location>
        <topology evidence="1">Multi-pass membrane protein</topology>
    </subcellularLocation>
</comment>
<name>A0AAD1UDS9_EUPCR</name>
<dbReference type="PROSITE" id="PS50850">
    <property type="entry name" value="MFS"/>
    <property type="match status" value="1"/>
</dbReference>
<dbReference type="InterPro" id="IPR020846">
    <property type="entry name" value="MFS_dom"/>
</dbReference>
<evidence type="ECO:0000313" key="7">
    <source>
        <dbReference type="EMBL" id="CAI2367371.1"/>
    </source>
</evidence>
<dbReference type="GO" id="GO:0016020">
    <property type="term" value="C:membrane"/>
    <property type="evidence" value="ECO:0007669"/>
    <property type="project" value="UniProtKB-SubCell"/>
</dbReference>
<feature type="transmembrane region" description="Helical" evidence="5">
    <location>
        <begin position="65"/>
        <end position="88"/>
    </location>
</feature>
<evidence type="ECO:0000256" key="2">
    <source>
        <dbReference type="ARBA" id="ARBA00022692"/>
    </source>
</evidence>
<evidence type="ECO:0000256" key="4">
    <source>
        <dbReference type="ARBA" id="ARBA00023136"/>
    </source>
</evidence>
<dbReference type="Gene3D" id="1.20.1250.20">
    <property type="entry name" value="MFS general substrate transporter like domains"/>
    <property type="match status" value="1"/>
</dbReference>
<dbReference type="InterPro" id="IPR036259">
    <property type="entry name" value="MFS_trans_sf"/>
</dbReference>
<comment type="caution">
    <text evidence="7">The sequence shown here is derived from an EMBL/GenBank/DDBJ whole genome shotgun (WGS) entry which is preliminary data.</text>
</comment>